<organism evidence="2 3">
    <name type="scientific">Paragonimus heterotremus</name>
    <dbReference type="NCBI Taxonomy" id="100268"/>
    <lineage>
        <taxon>Eukaryota</taxon>
        <taxon>Metazoa</taxon>
        <taxon>Spiralia</taxon>
        <taxon>Lophotrochozoa</taxon>
        <taxon>Platyhelminthes</taxon>
        <taxon>Trematoda</taxon>
        <taxon>Digenea</taxon>
        <taxon>Plagiorchiida</taxon>
        <taxon>Troglotremata</taxon>
        <taxon>Troglotrematidae</taxon>
        <taxon>Paragonimus</taxon>
    </lineage>
</organism>
<name>A0A8J4SGY4_9TREM</name>
<accession>A0A8J4SGY4</accession>
<feature type="region of interest" description="Disordered" evidence="1">
    <location>
        <begin position="20"/>
        <end position="69"/>
    </location>
</feature>
<evidence type="ECO:0000313" key="3">
    <source>
        <dbReference type="Proteomes" id="UP000748531"/>
    </source>
</evidence>
<evidence type="ECO:0000256" key="1">
    <source>
        <dbReference type="SAM" id="MobiDB-lite"/>
    </source>
</evidence>
<feature type="compositionally biased region" description="Polar residues" evidence="1">
    <location>
        <begin position="25"/>
        <end position="48"/>
    </location>
</feature>
<keyword evidence="3" id="KW-1185">Reference proteome</keyword>
<dbReference type="AlphaFoldDB" id="A0A8J4SGY4"/>
<proteinExistence type="predicted"/>
<protein>
    <submittedName>
        <fullName evidence="2">Uncharacterized protein</fullName>
    </submittedName>
</protein>
<evidence type="ECO:0000313" key="2">
    <source>
        <dbReference type="EMBL" id="KAF5397383.1"/>
    </source>
</evidence>
<dbReference type="EMBL" id="LUCH01006348">
    <property type="protein sequence ID" value="KAF5397383.1"/>
    <property type="molecule type" value="Genomic_DNA"/>
</dbReference>
<comment type="caution">
    <text evidence="2">The sequence shown here is derived from an EMBL/GenBank/DDBJ whole genome shotgun (WGS) entry which is preliminary data.</text>
</comment>
<gene>
    <name evidence="2" type="ORF">PHET_09590</name>
</gene>
<dbReference type="Proteomes" id="UP000748531">
    <property type="component" value="Unassembled WGS sequence"/>
</dbReference>
<sequence length="69" mass="8149">MAYPNLKATVTARCMRNPKTLWKSKPTTPVDQQDQIFPNQIRHPSSPTRRYLLPSKPLDRIPDYKTKRR</sequence>
<feature type="compositionally biased region" description="Basic and acidic residues" evidence="1">
    <location>
        <begin position="57"/>
        <end position="69"/>
    </location>
</feature>
<reference evidence="2" key="1">
    <citation type="submission" date="2019-05" db="EMBL/GenBank/DDBJ databases">
        <title>Annotation for the trematode Paragonimus heterotremus.</title>
        <authorList>
            <person name="Choi Y.-J."/>
        </authorList>
    </citation>
    <scope>NUCLEOTIDE SEQUENCE</scope>
    <source>
        <strain evidence="2">LC</strain>
    </source>
</reference>